<dbReference type="Proteomes" id="UP000748531">
    <property type="component" value="Unassembled WGS sequence"/>
</dbReference>
<dbReference type="PROSITE" id="PS00018">
    <property type="entry name" value="EF_HAND_1"/>
    <property type="match status" value="2"/>
</dbReference>
<accession>A0A8J4TGS0</accession>
<dbReference type="SUPFAM" id="SSF47473">
    <property type="entry name" value="EF-hand"/>
    <property type="match status" value="1"/>
</dbReference>
<keyword evidence="5" id="KW-1185">Reference proteome</keyword>
<feature type="domain" description="EF-hand" evidence="3">
    <location>
        <begin position="6"/>
        <end position="41"/>
    </location>
</feature>
<comment type="caution">
    <text evidence="4">The sequence shown here is derived from an EMBL/GenBank/DDBJ whole genome shotgun (WGS) entry which is preliminary data.</text>
</comment>
<dbReference type="InterPro" id="IPR011992">
    <property type="entry name" value="EF-hand-dom_pair"/>
</dbReference>
<gene>
    <name evidence="4" type="ORF">PHET_05903</name>
</gene>
<evidence type="ECO:0000259" key="3">
    <source>
        <dbReference type="PROSITE" id="PS50222"/>
    </source>
</evidence>
<evidence type="ECO:0000313" key="4">
    <source>
        <dbReference type="EMBL" id="KAF5400966.1"/>
    </source>
</evidence>
<dbReference type="EMBL" id="LUCH01002795">
    <property type="protein sequence ID" value="KAF5400966.1"/>
    <property type="molecule type" value="Genomic_DNA"/>
</dbReference>
<keyword evidence="1" id="KW-0677">Repeat</keyword>
<evidence type="ECO:0000256" key="2">
    <source>
        <dbReference type="ARBA" id="ARBA00022837"/>
    </source>
</evidence>
<dbReference type="AlphaFoldDB" id="A0A8J4TGS0"/>
<evidence type="ECO:0000313" key="5">
    <source>
        <dbReference type="Proteomes" id="UP000748531"/>
    </source>
</evidence>
<dbReference type="CDD" id="cd00051">
    <property type="entry name" value="EFh"/>
    <property type="match status" value="1"/>
</dbReference>
<reference evidence="4" key="1">
    <citation type="submission" date="2019-05" db="EMBL/GenBank/DDBJ databases">
        <title>Annotation for the trematode Paragonimus heterotremus.</title>
        <authorList>
            <person name="Choi Y.-J."/>
        </authorList>
    </citation>
    <scope>NUCLEOTIDE SEQUENCE</scope>
    <source>
        <strain evidence="4">LC</strain>
    </source>
</reference>
<protein>
    <recommendedName>
        <fullName evidence="3">EF-hand domain-containing protein</fullName>
    </recommendedName>
</protein>
<dbReference type="InterPro" id="IPR002048">
    <property type="entry name" value="EF_hand_dom"/>
</dbReference>
<proteinExistence type="predicted"/>
<dbReference type="OrthoDB" id="26525at2759"/>
<dbReference type="Pfam" id="PF13499">
    <property type="entry name" value="EF-hand_7"/>
    <property type="match status" value="1"/>
</dbReference>
<dbReference type="InterPro" id="IPR018247">
    <property type="entry name" value="EF_Hand_1_Ca_BS"/>
</dbReference>
<evidence type="ECO:0000256" key="1">
    <source>
        <dbReference type="ARBA" id="ARBA00022737"/>
    </source>
</evidence>
<dbReference type="GO" id="GO:0005509">
    <property type="term" value="F:calcium ion binding"/>
    <property type="evidence" value="ECO:0007669"/>
    <property type="project" value="InterPro"/>
</dbReference>
<sequence length="74" mass="8597">MLVLEMDEKEVESLFKVIDKNGNGKITRSELKSFFKKSNQKMGAKEIKEYMKQFDANKDGQITLEELKGVLLKR</sequence>
<name>A0A8J4TGS0_9TREM</name>
<dbReference type="Gene3D" id="1.10.238.10">
    <property type="entry name" value="EF-hand"/>
    <property type="match status" value="2"/>
</dbReference>
<feature type="domain" description="EF-hand" evidence="3">
    <location>
        <begin position="42"/>
        <end position="74"/>
    </location>
</feature>
<keyword evidence="2" id="KW-0106">Calcium</keyword>
<dbReference type="InterPro" id="IPR050145">
    <property type="entry name" value="Centrin_CML-like"/>
</dbReference>
<dbReference type="SMART" id="SM00054">
    <property type="entry name" value="EFh"/>
    <property type="match status" value="2"/>
</dbReference>
<dbReference type="PANTHER" id="PTHR23050">
    <property type="entry name" value="CALCIUM BINDING PROTEIN"/>
    <property type="match status" value="1"/>
</dbReference>
<organism evidence="4 5">
    <name type="scientific">Paragonimus heterotremus</name>
    <dbReference type="NCBI Taxonomy" id="100268"/>
    <lineage>
        <taxon>Eukaryota</taxon>
        <taxon>Metazoa</taxon>
        <taxon>Spiralia</taxon>
        <taxon>Lophotrochozoa</taxon>
        <taxon>Platyhelminthes</taxon>
        <taxon>Trematoda</taxon>
        <taxon>Digenea</taxon>
        <taxon>Plagiorchiida</taxon>
        <taxon>Troglotremata</taxon>
        <taxon>Troglotrematidae</taxon>
        <taxon>Paragonimus</taxon>
    </lineage>
</organism>
<dbReference type="PROSITE" id="PS50222">
    <property type="entry name" value="EF_HAND_2"/>
    <property type="match status" value="2"/>
</dbReference>